<feature type="compositionally biased region" description="Polar residues" evidence="1">
    <location>
        <begin position="482"/>
        <end position="496"/>
    </location>
</feature>
<feature type="domain" description="Ig-like" evidence="4">
    <location>
        <begin position="139"/>
        <end position="232"/>
    </location>
</feature>
<feature type="domain" description="Ig-like" evidence="4">
    <location>
        <begin position="19"/>
        <end position="114"/>
    </location>
</feature>
<evidence type="ECO:0000256" key="3">
    <source>
        <dbReference type="SAM" id="SignalP"/>
    </source>
</evidence>
<keyword evidence="7" id="KW-0675">Receptor</keyword>
<dbReference type="Proteomes" id="UP000008143">
    <property type="component" value="Chromosome 7"/>
</dbReference>
<dbReference type="OrthoDB" id="10039395at2759"/>
<evidence type="ECO:0000256" key="2">
    <source>
        <dbReference type="SAM" id="Phobius"/>
    </source>
</evidence>
<dbReference type="KEGG" id="xtr:100489120"/>
<dbReference type="Xenbase" id="XB-GENE-29079575">
    <property type="gene designation" value="LOC100489120"/>
</dbReference>
<dbReference type="SMART" id="SM00408">
    <property type="entry name" value="IGc2"/>
    <property type="match status" value="2"/>
</dbReference>
<gene>
    <name evidence="7 8" type="primary">LOC100489120</name>
    <name evidence="5" type="ORF">XENTR_v90030495mg</name>
</gene>
<dbReference type="PROSITE" id="PS50835">
    <property type="entry name" value="IG_LIKE"/>
    <property type="match status" value="4"/>
</dbReference>
<reference evidence="7" key="4">
    <citation type="submission" date="2025-04" db="UniProtKB">
        <authorList>
            <consortium name="RefSeq"/>
        </authorList>
    </citation>
    <scope>IDENTIFICATION</scope>
    <source>
        <strain evidence="7">Nigerian</strain>
        <tissue evidence="7">Liver and blood</tissue>
    </source>
</reference>
<dbReference type="InterPro" id="IPR036179">
    <property type="entry name" value="Ig-like_dom_sf"/>
</dbReference>
<dbReference type="PANTHER" id="PTHR46484:SF1">
    <property type="entry name" value="SCHWANN CELL MYELIN PROTEIN-RELATED"/>
    <property type="match status" value="1"/>
</dbReference>
<sequence>MTSNGFNTIVGILLLTLLPEALGQQWSFAFPQSIQALKGSCVEIPCSYTRPRTQKPPKVMWYKAGQRFYYTVFDSQDRRAALDTYVLRTKHVPDAINSCTLHISNVRSDDEGSYFPGVDDTNAYNLNGATMRITVIDTPYTINLRGPAVMTEGIPVAIRCSVEHTCGSDPPTLRWNKRQYLPRTGKQYISEGRWEALSEITYFPTYEDDETEIQCSATYPNGQTNHKAAPLNIIYPPKNITVLIRQKEIQEEDDVTLSCFSKSKLEINGYQWFKGVEKIRLSDIDQEITVRNVSWLTEPYSCSALNSQGMGESALTLIPVQYAPKEVLIVKYEREDGGVVLKCNFSSSRPNVTQFTWLRNDVPIINQTAANITLENVKENAGEYRCIAHNKVGNSSSDEQVAIQFKGTTSIDLPAVLGSTAAVIGLVLIILIIYCCISTRKKKSHTDTIFGTIPVPSMAEAPPTKMADHVYDTLTEGKYHATTDSQSSTSPLNVSSRKSKAPREGDEDSHYYAADDKAQEEPEDINYAAIRFDQSNEASREDGRTEHTVYAILKN</sequence>
<feature type="compositionally biased region" description="Basic and acidic residues" evidence="1">
    <location>
        <begin position="538"/>
        <end position="547"/>
    </location>
</feature>
<keyword evidence="6" id="KW-1185">Reference proteome</keyword>
<dbReference type="Gene3D" id="2.60.40.10">
    <property type="entry name" value="Immunoglobulins"/>
    <property type="match status" value="4"/>
</dbReference>
<evidence type="ECO:0000313" key="5">
    <source>
        <dbReference type="EMBL" id="OCA18750.1"/>
    </source>
</evidence>
<dbReference type="AGR" id="Xenbase:XB-GENE-29079575"/>
<dbReference type="InterPro" id="IPR013106">
    <property type="entry name" value="Ig_V-set"/>
</dbReference>
<dbReference type="SMART" id="SM00409">
    <property type="entry name" value="IG"/>
    <property type="match status" value="4"/>
</dbReference>
<feature type="domain" description="Ig-like" evidence="4">
    <location>
        <begin position="324"/>
        <end position="404"/>
    </location>
</feature>
<dbReference type="PANTHER" id="PTHR46484">
    <property type="entry name" value="SI:CH211-171H4.5-RELATED"/>
    <property type="match status" value="1"/>
</dbReference>
<name>A0A1B8Y701_XENTR</name>
<dbReference type="Pfam" id="PF13895">
    <property type="entry name" value="Ig_2"/>
    <property type="match status" value="1"/>
</dbReference>
<accession>A0A1B8Y701</accession>
<dbReference type="GeneID" id="100489120"/>
<dbReference type="Pfam" id="PF07686">
    <property type="entry name" value="V-set"/>
    <property type="match status" value="1"/>
</dbReference>
<evidence type="ECO:0000256" key="1">
    <source>
        <dbReference type="SAM" id="MobiDB-lite"/>
    </source>
</evidence>
<feature type="domain" description="Ig-like" evidence="4">
    <location>
        <begin position="237"/>
        <end position="318"/>
    </location>
</feature>
<evidence type="ECO:0000313" key="7">
    <source>
        <dbReference type="RefSeq" id="XP_002938257.1"/>
    </source>
</evidence>
<feature type="compositionally biased region" description="Basic and acidic residues" evidence="1">
    <location>
        <begin position="501"/>
        <end position="520"/>
    </location>
</feature>
<feature type="signal peptide" evidence="3">
    <location>
        <begin position="1"/>
        <end position="23"/>
    </location>
</feature>
<keyword evidence="2" id="KW-1133">Transmembrane helix</keyword>
<evidence type="ECO:0000313" key="8">
    <source>
        <dbReference type="Xenbase" id="XB-GENE-29079575"/>
    </source>
</evidence>
<keyword evidence="2" id="KW-0472">Membrane</keyword>
<feature type="chain" id="PRO_5044555959" evidence="3">
    <location>
        <begin position="24"/>
        <end position="555"/>
    </location>
</feature>
<evidence type="ECO:0000259" key="4">
    <source>
        <dbReference type="PROSITE" id="PS50835"/>
    </source>
</evidence>
<dbReference type="InterPro" id="IPR007110">
    <property type="entry name" value="Ig-like_dom"/>
</dbReference>
<dbReference type="InterPro" id="IPR003598">
    <property type="entry name" value="Ig_sub2"/>
</dbReference>
<keyword evidence="3" id="KW-0732">Signal</keyword>
<feature type="transmembrane region" description="Helical" evidence="2">
    <location>
        <begin position="415"/>
        <end position="437"/>
    </location>
</feature>
<organism evidence="5">
    <name type="scientific">Xenopus tropicalis</name>
    <name type="common">Western clawed frog</name>
    <name type="synonym">Silurana tropicalis</name>
    <dbReference type="NCBI Taxonomy" id="8364"/>
    <lineage>
        <taxon>Eukaryota</taxon>
        <taxon>Metazoa</taxon>
        <taxon>Chordata</taxon>
        <taxon>Craniata</taxon>
        <taxon>Vertebrata</taxon>
        <taxon>Euteleostomi</taxon>
        <taxon>Amphibia</taxon>
        <taxon>Batrachia</taxon>
        <taxon>Anura</taxon>
        <taxon>Pipoidea</taxon>
        <taxon>Pipidae</taxon>
        <taxon>Xenopodinae</taxon>
        <taxon>Xenopus</taxon>
        <taxon>Silurana</taxon>
    </lineage>
</organism>
<feature type="region of interest" description="Disordered" evidence="1">
    <location>
        <begin position="480"/>
        <end position="555"/>
    </location>
</feature>
<keyword evidence="2" id="KW-0812">Transmembrane</keyword>
<reference evidence="5" key="1">
    <citation type="submission" date="2009-11" db="EMBL/GenBank/DDBJ databases">
        <authorList>
            <consortium name="US DOE Joint Genome Institute (JGI-PGF)"/>
            <person name="Ottilar R."/>
            <person name="Schmutz J."/>
            <person name="Salamov A."/>
            <person name="Cheng J.F."/>
            <person name="Lucas S."/>
            <person name="Pitluck S."/>
            <person name="Gundlach H."/>
            <person name="Guo Y."/>
            <person name="Haberer G."/>
            <person name="Nasrallah J."/>
            <person name="Mayer K.F.X."/>
            <person name="van de Peer Y."/>
            <person name="Weigel D."/>
            <person name="Grigoriev I.V."/>
        </authorList>
    </citation>
    <scope>NUCLEOTIDE SEQUENCE</scope>
    <source>
        <strain evidence="5">Nigerian</strain>
    </source>
</reference>
<proteinExistence type="predicted"/>
<reference evidence="5" key="3">
    <citation type="submission" date="2016-05" db="EMBL/GenBank/DDBJ databases">
        <title>WGS assembly of Xenopus tropicalis.</title>
        <authorList>
            <person name="Sessions A."/>
            <person name="Jenkins J."/>
            <person name="Mitros T."/>
            <person name="Lyons J.T."/>
            <person name="Dichmann D.S."/>
            <person name="Robert J."/>
            <person name="Harland R.M."/>
            <person name="Rokhsar D.S."/>
        </authorList>
    </citation>
    <scope>NUCLEOTIDE SEQUENCE</scope>
    <source>
        <strain evidence="5">Nigerian</strain>
    </source>
</reference>
<dbReference type="CDD" id="cd00096">
    <property type="entry name" value="Ig"/>
    <property type="match status" value="1"/>
</dbReference>
<evidence type="ECO:0000313" key="6">
    <source>
        <dbReference type="Proteomes" id="UP000008143"/>
    </source>
</evidence>
<dbReference type="InterPro" id="IPR003599">
    <property type="entry name" value="Ig_sub"/>
</dbReference>
<protein>
    <submittedName>
        <fullName evidence="7">B-cell receptor CD22 isoform X2</fullName>
    </submittedName>
</protein>
<dbReference type="EMBL" id="KV460403">
    <property type="protein sequence ID" value="OCA18750.1"/>
    <property type="molecule type" value="Genomic_DNA"/>
</dbReference>
<reference evidence="5" key="2">
    <citation type="journal article" date="2010" name="Science">
        <title>The genome of the Western clawed frog Xenopus tropicalis.</title>
        <authorList>
            <person name="Hellsten U."/>
            <person name="Harland R.M."/>
            <person name="Gilchrist M.J."/>
            <person name="Hendrix D."/>
            <person name="Jurka J."/>
            <person name="Kapitonov V."/>
            <person name="Ovcharenko I."/>
            <person name="Putnam N.H."/>
            <person name="Shu S."/>
            <person name="Taher L."/>
            <person name="Blitz I.L."/>
            <person name="Blumberg B."/>
            <person name="Dichmann D.S."/>
            <person name="Dubchak I."/>
            <person name="Amaya E."/>
            <person name="Detter J.C."/>
            <person name="Fletcher R."/>
            <person name="Gerhard D.S."/>
            <person name="Goodstein D."/>
            <person name="Graves T."/>
            <person name="Grigoriev I.V."/>
            <person name="Grimwood J."/>
            <person name="Kawashima T."/>
            <person name="Lindquist E."/>
            <person name="Lucas S.M."/>
            <person name="Mead P.E."/>
            <person name="Mitros T."/>
            <person name="Ogino H."/>
            <person name="Ohta Y."/>
            <person name="Poliakov A.V."/>
            <person name="Pollet N."/>
            <person name="Robert J."/>
            <person name="Salamov A."/>
            <person name="Sater A.K."/>
            <person name="Schmutz J."/>
            <person name="Terry A."/>
            <person name="Vize P.D."/>
            <person name="Warren W.C."/>
            <person name="Wells D."/>
            <person name="Wills A."/>
            <person name="Wilson R.K."/>
            <person name="Zimmerman L.B."/>
            <person name="Zorn A.M."/>
            <person name="Grainger R."/>
            <person name="Grammer T."/>
            <person name="Khokha M.K."/>
            <person name="Richardson P.M."/>
            <person name="Rokhsar D.S."/>
        </authorList>
    </citation>
    <scope>NUCLEOTIDE SEQUENCE [LARGE SCALE GENOMIC DNA]</scope>
    <source>
        <strain evidence="5">Nigerian</strain>
    </source>
</reference>
<dbReference type="AlphaFoldDB" id="A0A1B8Y701"/>
<dbReference type="InterPro" id="IPR013783">
    <property type="entry name" value="Ig-like_fold"/>
</dbReference>
<dbReference type="RefSeq" id="XP_002938257.1">
    <property type="nucleotide sequence ID" value="XM_002938211.5"/>
</dbReference>
<dbReference type="SUPFAM" id="SSF48726">
    <property type="entry name" value="Immunoglobulin"/>
    <property type="match status" value="4"/>
</dbReference>